<comment type="caution">
    <text evidence="1">The sequence shown here is derived from an EMBL/GenBank/DDBJ whole genome shotgun (WGS) entry which is preliminary data.</text>
</comment>
<organism evidence="1 2">
    <name type="scientific">Diaporthe australafricana</name>
    <dbReference type="NCBI Taxonomy" id="127596"/>
    <lineage>
        <taxon>Eukaryota</taxon>
        <taxon>Fungi</taxon>
        <taxon>Dikarya</taxon>
        <taxon>Ascomycota</taxon>
        <taxon>Pezizomycotina</taxon>
        <taxon>Sordariomycetes</taxon>
        <taxon>Sordariomycetidae</taxon>
        <taxon>Diaporthales</taxon>
        <taxon>Diaporthaceae</taxon>
        <taxon>Diaporthe</taxon>
    </lineage>
</organism>
<dbReference type="EMBL" id="JAWRVE010000073">
    <property type="protein sequence ID" value="KAL1863877.1"/>
    <property type="molecule type" value="Genomic_DNA"/>
</dbReference>
<accession>A0ABR3WK80</accession>
<keyword evidence="2" id="KW-1185">Reference proteome</keyword>
<sequence length="150" mass="16922">MAGNAGTHAPEQFTETWNAFTDAEMMFAQDDTAGRYGWWTNLYQIGTIMTMLITQNIYDRPPIGTTRTISGLQPNDFDVFTYGGQVMDSDYDHYNLELRMTIAWVMARVPGQRPSMLQLQDILMGAVRRDYGEQGRTSIADILHGPPPPP</sequence>
<name>A0ABR3WK80_9PEZI</name>
<dbReference type="Proteomes" id="UP001583177">
    <property type="component" value="Unassembled WGS sequence"/>
</dbReference>
<evidence type="ECO:0008006" key="3">
    <source>
        <dbReference type="Google" id="ProtNLM"/>
    </source>
</evidence>
<reference evidence="1 2" key="1">
    <citation type="journal article" date="2024" name="IMA Fungus">
        <title>IMA Genome - F19 : A genome assembly and annotation guide to empower mycologists, including annotated draft genome sequences of Ceratocystis pirilliformis, Diaporthe australafricana, Fusarium ophioides, Paecilomyces lecythidis, and Sporothrix stenoceras.</title>
        <authorList>
            <person name="Aylward J."/>
            <person name="Wilson A.M."/>
            <person name="Visagie C.M."/>
            <person name="Spraker J."/>
            <person name="Barnes I."/>
            <person name="Buitendag C."/>
            <person name="Ceriani C."/>
            <person name="Del Mar Angel L."/>
            <person name="du Plessis D."/>
            <person name="Fuchs T."/>
            <person name="Gasser K."/>
            <person name="Kramer D."/>
            <person name="Li W."/>
            <person name="Munsamy K."/>
            <person name="Piso A."/>
            <person name="Price J.L."/>
            <person name="Sonnekus B."/>
            <person name="Thomas C."/>
            <person name="van der Nest A."/>
            <person name="van Dijk A."/>
            <person name="van Heerden A."/>
            <person name="van Vuuren N."/>
            <person name="Yilmaz N."/>
            <person name="Duong T.A."/>
            <person name="van der Merwe N.A."/>
            <person name="Wingfield M.J."/>
            <person name="Wingfield B.D."/>
        </authorList>
    </citation>
    <scope>NUCLEOTIDE SEQUENCE [LARGE SCALE GENOMIC DNA]</scope>
    <source>
        <strain evidence="1 2">CMW 18300</strain>
    </source>
</reference>
<gene>
    <name evidence="1" type="ORF">Daus18300_008026</name>
</gene>
<evidence type="ECO:0000313" key="1">
    <source>
        <dbReference type="EMBL" id="KAL1863877.1"/>
    </source>
</evidence>
<protein>
    <recommendedName>
        <fullName evidence="3">Protein kinase domain-containing protein</fullName>
    </recommendedName>
</protein>
<proteinExistence type="predicted"/>
<evidence type="ECO:0000313" key="2">
    <source>
        <dbReference type="Proteomes" id="UP001583177"/>
    </source>
</evidence>